<dbReference type="AlphaFoldDB" id="A0A183IZN4"/>
<name>A0A183IZN4_9BILA</name>
<evidence type="ECO:0000313" key="2">
    <source>
        <dbReference type="EMBL" id="VDP21045.1"/>
    </source>
</evidence>
<keyword evidence="3" id="KW-1185">Reference proteome</keyword>
<dbReference type="CDD" id="cd11622">
    <property type="entry name" value="HR1_PKN_1"/>
    <property type="match status" value="1"/>
</dbReference>
<reference evidence="2 3" key="2">
    <citation type="submission" date="2018-11" db="EMBL/GenBank/DDBJ databases">
        <authorList>
            <consortium name="Pathogen Informatics"/>
        </authorList>
    </citation>
    <scope>NUCLEOTIDE SEQUENCE [LARGE SCALE GENOMIC DNA]</scope>
</reference>
<proteinExistence type="predicted"/>
<accession>A0A183IZN4</accession>
<dbReference type="EMBL" id="UZAM01012291">
    <property type="protein sequence ID" value="VDP21045.1"/>
    <property type="molecule type" value="Genomic_DNA"/>
</dbReference>
<dbReference type="OrthoDB" id="5827226at2759"/>
<reference evidence="4" key="1">
    <citation type="submission" date="2016-06" db="UniProtKB">
        <authorList>
            <consortium name="WormBaseParasite"/>
        </authorList>
    </citation>
    <scope>IDENTIFICATION</scope>
</reference>
<sequence length="198" mass="22655">MADVMSTRKLPEELIVLSSKYGVSTGQTPTRDRDHDHDPNDDDDFLQQHVSGLKKTIRAIIAREMRIKEGYENMRRVTKDRKQLDSLKRDVRLISDKIGELHSDLQTLDIYATGTVVGYYMQWLACAGRWQLCCCAFHVGQLYYPDCWHVNCCGAIALQTFSLLLIFPCPHNFFLMLVACAAGSSVRNQWPLSVSRWP</sequence>
<evidence type="ECO:0000256" key="1">
    <source>
        <dbReference type="SAM" id="MobiDB-lite"/>
    </source>
</evidence>
<organism evidence="4">
    <name type="scientific">Soboliphyme baturini</name>
    <dbReference type="NCBI Taxonomy" id="241478"/>
    <lineage>
        <taxon>Eukaryota</taxon>
        <taxon>Metazoa</taxon>
        <taxon>Ecdysozoa</taxon>
        <taxon>Nematoda</taxon>
        <taxon>Enoplea</taxon>
        <taxon>Dorylaimia</taxon>
        <taxon>Dioctophymatida</taxon>
        <taxon>Dioctophymatoidea</taxon>
        <taxon>Soboliphymatidae</taxon>
        <taxon>Soboliphyme</taxon>
    </lineage>
</organism>
<protein>
    <submittedName>
        <fullName evidence="4">REM-1 domain-containing protein</fullName>
    </submittedName>
</protein>
<dbReference type="InterPro" id="IPR036274">
    <property type="entry name" value="HR1_rpt_sf"/>
</dbReference>
<dbReference type="InterPro" id="IPR037313">
    <property type="entry name" value="PKN_HR1_1"/>
</dbReference>
<feature type="region of interest" description="Disordered" evidence="1">
    <location>
        <begin position="21"/>
        <end position="42"/>
    </location>
</feature>
<evidence type="ECO:0000313" key="3">
    <source>
        <dbReference type="Proteomes" id="UP000270296"/>
    </source>
</evidence>
<evidence type="ECO:0000313" key="4">
    <source>
        <dbReference type="WBParaSite" id="SBAD_0000940901-mRNA-1"/>
    </source>
</evidence>
<dbReference type="Proteomes" id="UP000270296">
    <property type="component" value="Unassembled WGS sequence"/>
</dbReference>
<dbReference type="Gene3D" id="1.10.287.160">
    <property type="entry name" value="HR1 repeat"/>
    <property type="match status" value="1"/>
</dbReference>
<gene>
    <name evidence="2" type="ORF">SBAD_LOCUS9082</name>
</gene>
<dbReference type="GO" id="GO:0031267">
    <property type="term" value="F:small GTPase binding"/>
    <property type="evidence" value="ECO:0007669"/>
    <property type="project" value="InterPro"/>
</dbReference>
<dbReference type="SUPFAM" id="SSF46585">
    <property type="entry name" value="HR1 repeat"/>
    <property type="match status" value="1"/>
</dbReference>
<dbReference type="WBParaSite" id="SBAD_0000940901-mRNA-1">
    <property type="protein sequence ID" value="SBAD_0000940901-mRNA-1"/>
    <property type="gene ID" value="SBAD_0000940901"/>
</dbReference>
<dbReference type="GO" id="GO:0004674">
    <property type="term" value="F:protein serine/threonine kinase activity"/>
    <property type="evidence" value="ECO:0007669"/>
    <property type="project" value="InterPro"/>
</dbReference>